<organism evidence="1">
    <name type="scientific">Candidatus Enterococcus clewellii</name>
    <dbReference type="NCBI Taxonomy" id="1834193"/>
    <lineage>
        <taxon>Bacteria</taxon>
        <taxon>Bacillati</taxon>
        <taxon>Bacillota</taxon>
        <taxon>Bacilli</taxon>
        <taxon>Lactobacillales</taxon>
        <taxon>Enterococcaceae</taxon>
        <taxon>Enterococcus</taxon>
    </lineage>
</organism>
<evidence type="ECO:0000313" key="2">
    <source>
        <dbReference type="EMBL" id="WYJ91041.1"/>
    </source>
</evidence>
<keyword evidence="3" id="KW-1185">Reference proteome</keyword>
<evidence type="ECO:0000313" key="1">
    <source>
        <dbReference type="EMBL" id="OTP17434.1"/>
    </source>
</evidence>
<name>A0A242K8D8_9ENTE</name>
<accession>A0A242K8D8</accession>
<dbReference type="EMBL" id="NGMM01000002">
    <property type="protein sequence ID" value="OTP17434.1"/>
    <property type="molecule type" value="Genomic_DNA"/>
</dbReference>
<gene>
    <name evidence="1" type="ORF">A5888_001572</name>
    <name evidence="2" type="ORF">A5888_002809</name>
</gene>
<evidence type="ECO:0000313" key="3">
    <source>
        <dbReference type="Proteomes" id="UP000195141"/>
    </source>
</evidence>
<dbReference type="EMBL" id="CP147247">
    <property type="protein sequence ID" value="WYJ91041.1"/>
    <property type="molecule type" value="Genomic_DNA"/>
</dbReference>
<dbReference type="Proteomes" id="UP000195141">
    <property type="component" value="Chromosome"/>
</dbReference>
<reference evidence="2" key="2">
    <citation type="submission" date="2017-05" db="EMBL/GenBank/DDBJ databases">
        <authorList>
            <consortium name="The Broad Institute Genomics Platform"/>
            <consortium name="The Broad Institute Genomic Center for Infectious Diseases"/>
            <person name="Earl A."/>
            <person name="Manson A."/>
            <person name="Schwartman J."/>
            <person name="Gilmore M."/>
            <person name="Abouelleil A."/>
            <person name="Cao P."/>
            <person name="Chapman S."/>
            <person name="Cusick C."/>
            <person name="Shea T."/>
            <person name="Young S."/>
            <person name="Neafsey D."/>
            <person name="Nusbaum C."/>
            <person name="Birren B."/>
        </authorList>
    </citation>
    <scope>NUCLEOTIDE SEQUENCE</scope>
    <source>
        <strain evidence="2">9E7_DIV0242</strain>
    </source>
</reference>
<protein>
    <submittedName>
        <fullName evidence="1">Uncharacterized protein</fullName>
    </submittedName>
</protein>
<proteinExistence type="predicted"/>
<sequence length="31" mass="3554">MFITFADRMKSLGFVVMSNGKYQLFVTDIPP</sequence>
<reference evidence="2" key="3">
    <citation type="submission" date="2024-03" db="EMBL/GenBank/DDBJ databases">
        <title>The Genome Sequence of Enterococcus sp. DIV0242b.</title>
        <authorList>
            <consortium name="The Broad Institute Genomics Platform"/>
            <consortium name="The Broad Institute Microbial Omics Core"/>
            <consortium name="The Broad Institute Genomic Center for Infectious Diseases"/>
            <person name="Earl A."/>
            <person name="Manson A."/>
            <person name="Gilmore M."/>
            <person name="Schwartman J."/>
            <person name="Shea T."/>
            <person name="Abouelleil A."/>
            <person name="Cao P."/>
            <person name="Chapman S."/>
            <person name="Cusick C."/>
            <person name="Young S."/>
            <person name="Neafsey D."/>
            <person name="Nusbaum C."/>
            <person name="Birren B."/>
        </authorList>
    </citation>
    <scope>NUCLEOTIDE SEQUENCE</scope>
    <source>
        <strain evidence="2">9E7_DIV0242</strain>
    </source>
</reference>
<dbReference type="AlphaFoldDB" id="A0A242K8D8"/>
<reference evidence="1" key="1">
    <citation type="submission" date="2017-05" db="EMBL/GenBank/DDBJ databases">
        <title>The Genome Sequence of Enterococcus sp. 9E7_DIV0242.</title>
        <authorList>
            <consortium name="The Broad Institute Genomics Platform"/>
            <consortium name="The Broad Institute Genomic Center for Infectious Diseases"/>
            <person name="Earl A."/>
            <person name="Manson A."/>
            <person name="Schwartman J."/>
            <person name="Gilmore M."/>
            <person name="Abouelleil A."/>
            <person name="Cao P."/>
            <person name="Chapman S."/>
            <person name="Cusick C."/>
            <person name="Shea T."/>
            <person name="Young S."/>
            <person name="Neafsey D."/>
            <person name="Nusbaum C."/>
            <person name="Birren B."/>
        </authorList>
    </citation>
    <scope>NUCLEOTIDE SEQUENCE [LARGE SCALE GENOMIC DNA]</scope>
    <source>
        <strain evidence="1">9E7_DIV0242</strain>
    </source>
</reference>